<evidence type="ECO:0000256" key="1">
    <source>
        <dbReference type="SAM" id="SignalP"/>
    </source>
</evidence>
<feature type="signal peptide" evidence="1">
    <location>
        <begin position="1"/>
        <end position="30"/>
    </location>
</feature>
<organism evidence="2 3">
    <name type="scientific">Lysobacter capsici AZ78</name>
    <dbReference type="NCBI Taxonomy" id="1444315"/>
    <lineage>
        <taxon>Bacteria</taxon>
        <taxon>Pseudomonadati</taxon>
        <taxon>Pseudomonadota</taxon>
        <taxon>Gammaproteobacteria</taxon>
        <taxon>Lysobacterales</taxon>
        <taxon>Lysobacteraceae</taxon>
        <taxon>Lysobacter</taxon>
    </lineage>
</organism>
<dbReference type="Proteomes" id="UP000023435">
    <property type="component" value="Unassembled WGS sequence"/>
</dbReference>
<evidence type="ECO:0008006" key="4">
    <source>
        <dbReference type="Google" id="ProtNLM"/>
    </source>
</evidence>
<gene>
    <name evidence="2" type="ORF">AZ78_5261</name>
</gene>
<accession>A0A125TZP4</accession>
<proteinExistence type="predicted"/>
<evidence type="ECO:0000313" key="3">
    <source>
        <dbReference type="Proteomes" id="UP000023435"/>
    </source>
</evidence>
<dbReference type="RefSeq" id="WP_036109254.1">
    <property type="nucleotide sequence ID" value="NZ_JAJA02000003.1"/>
</dbReference>
<dbReference type="OrthoDB" id="9888869at2"/>
<keyword evidence="3" id="KW-1185">Reference proteome</keyword>
<dbReference type="AlphaFoldDB" id="A0A125TZP4"/>
<name>A0A125TZP4_9GAMM</name>
<comment type="caution">
    <text evidence="2">The sequence shown here is derived from an EMBL/GenBank/DDBJ whole genome shotgun (WGS) entry which is preliminary data.</text>
</comment>
<dbReference type="EMBL" id="JAJA02000003">
    <property type="protein sequence ID" value="KWS02128.1"/>
    <property type="molecule type" value="Genomic_DNA"/>
</dbReference>
<sequence length="74" mass="7966">MTRPTKRSRTALLFVCTFVFTAGLSTTALAALCTPQAIVNCERIQRNCLSNGLPPDVCERAYLGCMGRAGCEVP</sequence>
<protein>
    <recommendedName>
        <fullName evidence="4">Secreted protein</fullName>
    </recommendedName>
</protein>
<reference evidence="2 3" key="1">
    <citation type="journal article" date="2014" name="Genome Announc.">
        <title>Draft Genome Sequence of Lysobacter capsici AZ78, a Bacterium Antagonistic to Plant-Pathogenic Oomycetes.</title>
        <authorList>
            <person name="Puopolo G."/>
            <person name="Sonego P."/>
            <person name="Engelen K."/>
            <person name="Pertot I."/>
        </authorList>
    </citation>
    <scope>NUCLEOTIDE SEQUENCE [LARGE SCALE GENOMIC DNA]</scope>
    <source>
        <strain evidence="2 3">AZ78</strain>
    </source>
</reference>
<evidence type="ECO:0000313" key="2">
    <source>
        <dbReference type="EMBL" id="KWS02128.1"/>
    </source>
</evidence>
<keyword evidence="1" id="KW-0732">Signal</keyword>
<feature type="chain" id="PRO_5007180289" description="Secreted protein" evidence="1">
    <location>
        <begin position="31"/>
        <end position="74"/>
    </location>
</feature>